<organism evidence="4 5">
    <name type="scientific">Fodinicola feengrottensis</name>
    <dbReference type="NCBI Taxonomy" id="435914"/>
    <lineage>
        <taxon>Bacteria</taxon>
        <taxon>Bacillati</taxon>
        <taxon>Actinomycetota</taxon>
        <taxon>Actinomycetes</taxon>
        <taxon>Mycobacteriales</taxon>
        <taxon>Fodinicola</taxon>
    </lineage>
</organism>
<dbReference type="Gene3D" id="2.30.38.10">
    <property type="entry name" value="Luciferase, Domain 3"/>
    <property type="match status" value="1"/>
</dbReference>
<dbReference type="RefSeq" id="WP_344314749.1">
    <property type="nucleotide sequence ID" value="NZ_BAAANY010000038.1"/>
</dbReference>
<dbReference type="PRINTS" id="PR00154">
    <property type="entry name" value="AMPBINDING"/>
</dbReference>
<evidence type="ECO:0008006" key="6">
    <source>
        <dbReference type="Google" id="ProtNLM"/>
    </source>
</evidence>
<dbReference type="SUPFAM" id="SSF52777">
    <property type="entry name" value="CoA-dependent acyltransferases"/>
    <property type="match status" value="1"/>
</dbReference>
<gene>
    <name evidence="4" type="ORF">GCM10009765_73960</name>
</gene>
<evidence type="ECO:0000259" key="3">
    <source>
        <dbReference type="Pfam" id="PF13193"/>
    </source>
</evidence>
<dbReference type="SUPFAM" id="SSF56801">
    <property type="entry name" value="Acetyl-CoA synthetase-like"/>
    <property type="match status" value="1"/>
</dbReference>
<evidence type="ECO:0000256" key="1">
    <source>
        <dbReference type="SAM" id="MobiDB-lite"/>
    </source>
</evidence>
<dbReference type="InterPro" id="IPR010071">
    <property type="entry name" value="AA_adenyl_dom"/>
</dbReference>
<dbReference type="CDD" id="cd05930">
    <property type="entry name" value="A_NRPS"/>
    <property type="match status" value="1"/>
</dbReference>
<feature type="region of interest" description="Disordered" evidence="1">
    <location>
        <begin position="810"/>
        <end position="829"/>
    </location>
</feature>
<sequence length="848" mass="90513">MSAVTAGIDGPLEPGLLRRSVSGCLRRRRNHVHSGQTWAAVDLTDGPPEQTVAATETALARTTEVPRFVLLRHSDDRHTLVVTADPSVLGTAGLRALVLEIAGQYAVDSGVRADVRLAGAPPTPRPSSDSGAWWGVRLRGATVPDLVVETAQRPGRASHSVDPKVALAGWYALVARLTGSRDITIGIPPTDQQPGPEPVDLPVRVCLLGDPTLAVIAERAQAAWQEAKKHAPVPTEAVQHLTDGPHLAVRFAAGPPKAAHITHGSLRWTIDEPAVRATNGEVTLWADSTTFQGGSRLLDRLAQVVAADPDTRLSELPVLTAHERRVLAEANATDAPYPRDKCLHQLIEEQVERTPKAIAVTAGGEHLSYRDLDRSANRLAHYLRAAGVGPERMVGILAARRIQTVVAMLAVLKAGGAYVPLDPDQPAPRLRLMTAGLDLVVAPHDLTSRVPGAVDGTAVSADFPERRLENLALPDNLAYVIYTSGSTGEPKGVLVPHRQIVHSTAARWADGRFSPGAYAPPVPLSFDASAAAIYWSLCRGGRLVLPSDDEARDPRLFALLIREERVTHVTGMASFYALVLTAGPEPLATLRDAAIGGEAMPPEVAAEHRRTLPNALLCNDYGPTEGTVWSTAHSCRGDETGASVPIGKPIQNVRVHLLDEHLLAVPLGAVGQICVAGEGIARGYLGRPALTAERFVPDPYGSPGDRLYLTGDLGFRGEDGEITFAGRLDNQLKVRGFRVEPAEIEAILHGHPEVGTAAVIGRPRGGDTELVAYVVPRDASRPPEDLVEYVKERLPAYMVPSRFEVGPELPRTATGKIDRSARPDPVSALSERDVDALLSGLLAKGQPR</sequence>
<dbReference type="PANTHER" id="PTHR45527">
    <property type="entry name" value="NONRIBOSOMAL PEPTIDE SYNTHETASE"/>
    <property type="match status" value="1"/>
</dbReference>
<evidence type="ECO:0000313" key="4">
    <source>
        <dbReference type="EMBL" id="GAA1714124.1"/>
    </source>
</evidence>
<dbReference type="Pfam" id="PF13193">
    <property type="entry name" value="AMP-binding_C"/>
    <property type="match status" value="1"/>
</dbReference>
<accession>A0ABP4V322</accession>
<evidence type="ECO:0000313" key="5">
    <source>
        <dbReference type="Proteomes" id="UP001500618"/>
    </source>
</evidence>
<dbReference type="Gene3D" id="3.30.300.30">
    <property type="match status" value="1"/>
</dbReference>
<keyword evidence="5" id="KW-1185">Reference proteome</keyword>
<name>A0ABP4V322_9ACTN</name>
<dbReference type="Gene3D" id="3.40.50.980">
    <property type="match status" value="2"/>
</dbReference>
<feature type="domain" description="AMP-binding enzyme C-terminal" evidence="3">
    <location>
        <begin position="743"/>
        <end position="816"/>
    </location>
</feature>
<dbReference type="InterPro" id="IPR020845">
    <property type="entry name" value="AMP-binding_CS"/>
</dbReference>
<dbReference type="InterPro" id="IPR045851">
    <property type="entry name" value="AMP-bd_C_sf"/>
</dbReference>
<dbReference type="Pfam" id="PF00501">
    <property type="entry name" value="AMP-binding"/>
    <property type="match status" value="1"/>
</dbReference>
<dbReference type="Proteomes" id="UP001500618">
    <property type="component" value="Unassembled WGS sequence"/>
</dbReference>
<reference evidence="5" key="1">
    <citation type="journal article" date="2019" name="Int. J. Syst. Evol. Microbiol.">
        <title>The Global Catalogue of Microorganisms (GCM) 10K type strain sequencing project: providing services to taxonomists for standard genome sequencing and annotation.</title>
        <authorList>
            <consortium name="The Broad Institute Genomics Platform"/>
            <consortium name="The Broad Institute Genome Sequencing Center for Infectious Disease"/>
            <person name="Wu L."/>
            <person name="Ma J."/>
        </authorList>
    </citation>
    <scope>NUCLEOTIDE SEQUENCE [LARGE SCALE GENOMIC DNA]</scope>
    <source>
        <strain evidence="5">JCM 14718</strain>
    </source>
</reference>
<dbReference type="NCBIfam" id="TIGR01733">
    <property type="entry name" value="AA-adenyl-dom"/>
    <property type="match status" value="1"/>
</dbReference>
<dbReference type="InterPro" id="IPR025110">
    <property type="entry name" value="AMP-bd_C"/>
</dbReference>
<feature type="domain" description="AMP-dependent synthetase/ligase" evidence="2">
    <location>
        <begin position="348"/>
        <end position="685"/>
    </location>
</feature>
<dbReference type="EMBL" id="BAAANY010000038">
    <property type="protein sequence ID" value="GAA1714124.1"/>
    <property type="molecule type" value="Genomic_DNA"/>
</dbReference>
<dbReference type="InterPro" id="IPR000873">
    <property type="entry name" value="AMP-dep_synth/lig_dom"/>
</dbReference>
<proteinExistence type="predicted"/>
<comment type="caution">
    <text evidence="4">The sequence shown here is derived from an EMBL/GenBank/DDBJ whole genome shotgun (WGS) entry which is preliminary data.</text>
</comment>
<protein>
    <recommendedName>
        <fullName evidence="6">Amino acid adenylation domain-containing protein</fullName>
    </recommendedName>
</protein>
<evidence type="ECO:0000259" key="2">
    <source>
        <dbReference type="Pfam" id="PF00501"/>
    </source>
</evidence>
<dbReference type="Gene3D" id="3.30.559.30">
    <property type="entry name" value="Nonribosomal peptide synthetase, condensation domain"/>
    <property type="match status" value="1"/>
</dbReference>
<dbReference type="PROSITE" id="PS00455">
    <property type="entry name" value="AMP_BINDING"/>
    <property type="match status" value="1"/>
</dbReference>
<dbReference type="InterPro" id="IPR020459">
    <property type="entry name" value="AMP-binding"/>
</dbReference>
<dbReference type="PANTHER" id="PTHR45527:SF1">
    <property type="entry name" value="FATTY ACID SYNTHASE"/>
    <property type="match status" value="1"/>
</dbReference>